<keyword evidence="3 4" id="KW-0326">Glycosidase</keyword>
<dbReference type="InterPro" id="IPR023296">
    <property type="entry name" value="Glyco_hydro_beta-prop_sf"/>
</dbReference>
<evidence type="ECO:0000313" key="8">
    <source>
        <dbReference type="Proteomes" id="UP000015241"/>
    </source>
</evidence>
<dbReference type="Pfam" id="PF00251">
    <property type="entry name" value="Glyco_hydro_32N"/>
    <property type="match status" value="1"/>
</dbReference>
<dbReference type="SUPFAM" id="SSF75005">
    <property type="entry name" value="Arabinanase/levansucrase/invertase"/>
    <property type="match status" value="1"/>
</dbReference>
<keyword evidence="2 4" id="KW-0378">Hydrolase</keyword>
<dbReference type="AlphaFoldDB" id="S8E220"/>
<reference evidence="7 8" key="1">
    <citation type="journal article" date="2012" name="Science">
        <title>The Paleozoic origin of enzymatic lignin decomposition reconstructed from 31 fungal genomes.</title>
        <authorList>
            <person name="Floudas D."/>
            <person name="Binder M."/>
            <person name="Riley R."/>
            <person name="Barry K."/>
            <person name="Blanchette R.A."/>
            <person name="Henrissat B."/>
            <person name="Martinez A.T."/>
            <person name="Otillar R."/>
            <person name="Spatafora J.W."/>
            <person name="Yadav J.S."/>
            <person name="Aerts A."/>
            <person name="Benoit I."/>
            <person name="Boyd A."/>
            <person name="Carlson A."/>
            <person name="Copeland A."/>
            <person name="Coutinho P.M."/>
            <person name="de Vries R.P."/>
            <person name="Ferreira P."/>
            <person name="Findley K."/>
            <person name="Foster B."/>
            <person name="Gaskell J."/>
            <person name="Glotzer D."/>
            <person name="Gorecki P."/>
            <person name="Heitman J."/>
            <person name="Hesse C."/>
            <person name="Hori C."/>
            <person name="Igarashi K."/>
            <person name="Jurgens J.A."/>
            <person name="Kallen N."/>
            <person name="Kersten P."/>
            <person name="Kohler A."/>
            <person name="Kuees U."/>
            <person name="Kumar T.K.A."/>
            <person name="Kuo A."/>
            <person name="LaButti K."/>
            <person name="Larrondo L.F."/>
            <person name="Lindquist E."/>
            <person name="Ling A."/>
            <person name="Lombard V."/>
            <person name="Lucas S."/>
            <person name="Lundell T."/>
            <person name="Martin R."/>
            <person name="McLaughlin D.J."/>
            <person name="Morgenstern I."/>
            <person name="Morin E."/>
            <person name="Murat C."/>
            <person name="Nagy L.G."/>
            <person name="Nolan M."/>
            <person name="Ohm R.A."/>
            <person name="Patyshakuliyeva A."/>
            <person name="Rokas A."/>
            <person name="Ruiz-Duenas F.J."/>
            <person name="Sabat G."/>
            <person name="Salamov A."/>
            <person name="Samejima M."/>
            <person name="Schmutz J."/>
            <person name="Slot J.C."/>
            <person name="St John F."/>
            <person name="Stenlid J."/>
            <person name="Sun H."/>
            <person name="Sun S."/>
            <person name="Syed K."/>
            <person name="Tsang A."/>
            <person name="Wiebenga A."/>
            <person name="Young D."/>
            <person name="Pisabarro A."/>
            <person name="Eastwood D.C."/>
            <person name="Martin F."/>
            <person name="Cullen D."/>
            <person name="Grigoriev I.V."/>
            <person name="Hibbett D.S."/>
        </authorList>
    </citation>
    <scope>NUCLEOTIDE SEQUENCE</scope>
    <source>
        <strain evidence="8">FP-58527</strain>
    </source>
</reference>
<comment type="similarity">
    <text evidence="1 4">Belongs to the glycosyl hydrolase 32 family.</text>
</comment>
<evidence type="ECO:0000259" key="6">
    <source>
        <dbReference type="Pfam" id="PF08244"/>
    </source>
</evidence>
<feature type="domain" description="Glycosyl hydrolase family 32 C-terminal" evidence="6">
    <location>
        <begin position="434"/>
        <end position="604"/>
    </location>
</feature>
<dbReference type="CDD" id="cd18621">
    <property type="entry name" value="GH32_XdINV-like"/>
    <property type="match status" value="1"/>
</dbReference>
<dbReference type="SUPFAM" id="SSF49899">
    <property type="entry name" value="Concanavalin A-like lectins/glucanases"/>
    <property type="match status" value="1"/>
</dbReference>
<dbReference type="eggNOG" id="KOG0228">
    <property type="taxonomic scope" value="Eukaryota"/>
</dbReference>
<evidence type="ECO:0000256" key="3">
    <source>
        <dbReference type="ARBA" id="ARBA00023295"/>
    </source>
</evidence>
<dbReference type="InParanoid" id="S8E220"/>
<dbReference type="InterPro" id="IPR013189">
    <property type="entry name" value="Glyco_hydro_32_C"/>
</dbReference>
<dbReference type="STRING" id="743788.S8E220"/>
<dbReference type="InterPro" id="IPR013320">
    <property type="entry name" value="ConA-like_dom_sf"/>
</dbReference>
<dbReference type="GO" id="GO:0005987">
    <property type="term" value="P:sucrose catabolic process"/>
    <property type="evidence" value="ECO:0007669"/>
    <property type="project" value="TreeGrafter"/>
</dbReference>
<dbReference type="InterPro" id="IPR013148">
    <property type="entry name" value="Glyco_hydro_32_N"/>
</dbReference>
<dbReference type="SMART" id="SM00640">
    <property type="entry name" value="Glyco_32"/>
    <property type="match status" value="1"/>
</dbReference>
<dbReference type="HOGENOM" id="CLU_013784_3_0_1"/>
<feature type="domain" description="Glycosyl hydrolase family 32 N-terminal" evidence="5">
    <location>
        <begin position="26"/>
        <end position="384"/>
    </location>
</feature>
<evidence type="ECO:0000256" key="1">
    <source>
        <dbReference type="ARBA" id="ARBA00009902"/>
    </source>
</evidence>
<name>S8E220_FOMSC</name>
<evidence type="ECO:0008006" key="9">
    <source>
        <dbReference type="Google" id="ProtNLM"/>
    </source>
</evidence>
<gene>
    <name evidence="7" type="ORF">FOMPIDRAFT_85807</name>
</gene>
<evidence type="ECO:0000256" key="4">
    <source>
        <dbReference type="RuleBase" id="RU362110"/>
    </source>
</evidence>
<dbReference type="InterPro" id="IPR001362">
    <property type="entry name" value="Glyco_hydro_32"/>
</dbReference>
<dbReference type="PANTHER" id="PTHR42800">
    <property type="entry name" value="EXOINULINASE INUD (AFU_ORTHOLOGUE AFUA_5G00480)"/>
    <property type="match status" value="1"/>
</dbReference>
<dbReference type="OrthoDB" id="202537at2759"/>
<evidence type="ECO:0000259" key="5">
    <source>
        <dbReference type="Pfam" id="PF00251"/>
    </source>
</evidence>
<evidence type="ECO:0000313" key="7">
    <source>
        <dbReference type="EMBL" id="EPS98817.1"/>
    </source>
</evidence>
<sequence length="622" mass="67150">MPSLVGVNLTALPDNSLFTQWRPTSHFMAPHSWMNDPNGPSYDPASGLYHLFYQFNAGHVVWGNISWGHATSKDLVTWTDVTSWEGYDAVAIATGPPGSIDHGGIYTGTAQFLPITANQFWGLPLQCGATGDCDGQTIALVFYTAVDGSGTETQALAVSYDGRTFSKFENASINPVIRSPPPNLDVTGFRDPFYEAWPQMDSILGVDEPHFYVAIGSGINNVGPRVQFYTAPASNLTQWSYLGPLLSVALGSSWSETYSGGYGGNFECPGTFALTELTENGGDGVTAHYFVMMGSAVASTPEHPLSNWPLWTEIDVVRSSNGSAEGIIQSSGVIDWGRSYAWDSFYDAPNNRRIAFGWIQEGLDALRSQGWNGATTLPRELFVQVYSDLANTNNILSQNGSWTAVQNADGRWNMTTLAMRPAPDVVAALQRNATTVVVNDVIAFASDDSTPQYSSLNVTGDSIIIHAEIDIPSGANASVGFVLRRSPGGEEQTAVVYDPIKELLTINLTSSTQLDPSFVNTASHVAPLFLLDTYNSTDAASADTVREPLTLDIFLDNSVIEVFANSRVGIVGRTYPARNDSLGVGYVVSPGSGEFTLKQIQVWEGLERAWPERPANSSIQLV</sequence>
<dbReference type="PANTHER" id="PTHR42800:SF3">
    <property type="entry name" value="GLYCOSYL HYDROLASE FAMILY 32 N-TERMINAL DOMAIN-CONTAINING PROTEIN"/>
    <property type="match status" value="1"/>
</dbReference>
<organism evidence="7 8">
    <name type="scientific">Fomitopsis schrenkii</name>
    <name type="common">Brown rot fungus</name>
    <dbReference type="NCBI Taxonomy" id="2126942"/>
    <lineage>
        <taxon>Eukaryota</taxon>
        <taxon>Fungi</taxon>
        <taxon>Dikarya</taxon>
        <taxon>Basidiomycota</taxon>
        <taxon>Agaricomycotina</taxon>
        <taxon>Agaricomycetes</taxon>
        <taxon>Polyporales</taxon>
        <taxon>Fomitopsis</taxon>
    </lineage>
</organism>
<dbReference type="EMBL" id="KE504162">
    <property type="protein sequence ID" value="EPS98817.1"/>
    <property type="molecule type" value="Genomic_DNA"/>
</dbReference>
<dbReference type="Gene3D" id="2.115.10.20">
    <property type="entry name" value="Glycosyl hydrolase domain, family 43"/>
    <property type="match status" value="1"/>
</dbReference>
<evidence type="ECO:0000256" key="2">
    <source>
        <dbReference type="ARBA" id="ARBA00022801"/>
    </source>
</evidence>
<protein>
    <recommendedName>
        <fullName evidence="9">Glycoside hydrolase family 32 protein</fullName>
    </recommendedName>
</protein>
<proteinExistence type="inferred from homology"/>
<dbReference type="GO" id="GO:0004575">
    <property type="term" value="F:sucrose alpha-glucosidase activity"/>
    <property type="evidence" value="ECO:0007669"/>
    <property type="project" value="TreeGrafter"/>
</dbReference>
<keyword evidence="8" id="KW-1185">Reference proteome</keyword>
<dbReference type="FunCoup" id="S8E220">
    <property type="interactions" value="132"/>
</dbReference>
<dbReference type="GO" id="GO:0005737">
    <property type="term" value="C:cytoplasm"/>
    <property type="evidence" value="ECO:0007669"/>
    <property type="project" value="TreeGrafter"/>
</dbReference>
<accession>S8E220</accession>
<dbReference type="Gene3D" id="2.60.120.560">
    <property type="entry name" value="Exo-inulinase, domain 1"/>
    <property type="match status" value="1"/>
</dbReference>
<dbReference type="Pfam" id="PF08244">
    <property type="entry name" value="Glyco_hydro_32C"/>
    <property type="match status" value="1"/>
</dbReference>
<dbReference type="Proteomes" id="UP000015241">
    <property type="component" value="Unassembled WGS sequence"/>
</dbReference>